<dbReference type="Proteomes" id="UP000659223">
    <property type="component" value="Unassembled WGS sequence"/>
</dbReference>
<dbReference type="SUPFAM" id="SSF69322">
    <property type="entry name" value="Tricorn protease domain 2"/>
    <property type="match status" value="1"/>
</dbReference>
<reference evidence="2" key="1">
    <citation type="journal article" date="2019" name="Int. J. Syst. Evol. Microbiol.">
        <title>The Global Catalogue of Microorganisms (GCM) 10K type strain sequencing project: providing services to taxonomists for standard genome sequencing and annotation.</title>
        <authorList>
            <consortium name="The Broad Institute Genomics Platform"/>
            <consortium name="The Broad Institute Genome Sequencing Center for Infectious Disease"/>
            <person name="Wu L."/>
            <person name="Ma J."/>
        </authorList>
    </citation>
    <scope>NUCLEOTIDE SEQUENCE [LARGE SCALE GENOMIC DNA]</scope>
    <source>
        <strain evidence="2">JCM 4586</strain>
    </source>
</reference>
<comment type="caution">
    <text evidence="1">The sequence shown here is derived from an EMBL/GenBank/DDBJ whole genome shotgun (WGS) entry which is preliminary data.</text>
</comment>
<dbReference type="InterPro" id="IPR015943">
    <property type="entry name" value="WD40/YVTN_repeat-like_dom_sf"/>
</dbReference>
<sequence length="540" mass="58206">MFPLVAVRNRLVAPAAPCVTENAGMRAIPDRPFLEAGWPYWAGVSADGVWLAAKASGEGPGGGPRVAVYRKSDFSLWDLVEVDHDVEAFSFHPVLPLLALVTEWGEEEDRVGGLFLYEPHTRRRVSVPVTGAGITGVRWLDERRLKVTFSLPDLSYERDGEDGYAQCVIERDVWPGVEAGEIDLGVREAVAAEDVDWGPPLDPGYRPGDHLAALAAEAGMTWTYRDDVMAVEALRDGRVICSLLRTSLLECWSPTGSLLWSVPVPEGTFDQPGCQVYVAPDEHTAWTVVLLGDSSHRRTLLQRIDLADGTVIAERCLDFPARLSARADGAWAARDARDRYRLDREPPSGAPVFTPAGRQLGTVALGEYDASSAFDIRRCPHLLFLQGAGDGPSPEKWVVEASPKGVENLFPLRWEECPAGPVGGGPGVYVRDALGPGIVHAVATTEGSLLLRRAFPHGEVVWAHRTDAEVRAVDAGGGLLHVVTGAKELLTLRPADGEVTARQPTAVDGHDFTPRSLSAAPGGGVFIGTAEGRILVLERP</sequence>
<dbReference type="Gene3D" id="2.130.10.10">
    <property type="entry name" value="YVTN repeat-like/Quinoprotein amine dehydrogenase"/>
    <property type="match status" value="1"/>
</dbReference>
<organism evidence="1 2">
    <name type="scientific">Streptomyces hiroshimensis</name>
    <dbReference type="NCBI Taxonomy" id="66424"/>
    <lineage>
        <taxon>Bacteria</taxon>
        <taxon>Bacillati</taxon>
        <taxon>Actinomycetota</taxon>
        <taxon>Actinomycetes</taxon>
        <taxon>Kitasatosporales</taxon>
        <taxon>Streptomycetaceae</taxon>
        <taxon>Streptomyces</taxon>
    </lineage>
</organism>
<dbReference type="EMBL" id="BMUT01000014">
    <property type="protein sequence ID" value="GGY02265.1"/>
    <property type="molecule type" value="Genomic_DNA"/>
</dbReference>
<accession>A0ABQ2Z5E0</accession>
<evidence type="ECO:0000313" key="2">
    <source>
        <dbReference type="Proteomes" id="UP000659223"/>
    </source>
</evidence>
<gene>
    <name evidence="1" type="ORF">GCM10010324_56460</name>
</gene>
<name>A0ABQ2Z5E0_9ACTN</name>
<evidence type="ECO:0000313" key="1">
    <source>
        <dbReference type="EMBL" id="GGY02265.1"/>
    </source>
</evidence>
<proteinExistence type="predicted"/>
<protein>
    <submittedName>
        <fullName evidence="1">Uncharacterized protein</fullName>
    </submittedName>
</protein>
<keyword evidence="2" id="KW-1185">Reference proteome</keyword>